<evidence type="ECO:0000256" key="1">
    <source>
        <dbReference type="ARBA" id="ARBA00004651"/>
    </source>
</evidence>
<evidence type="ECO:0000313" key="12">
    <source>
        <dbReference type="Proteomes" id="UP000562124"/>
    </source>
</evidence>
<gene>
    <name evidence="11" type="ORF">HIR71_02355</name>
</gene>
<reference evidence="11 12" key="1">
    <citation type="submission" date="2020-04" db="EMBL/GenBank/DDBJ databases">
        <title>Sequencing and Assembly of C. fimi.</title>
        <authorList>
            <person name="Ramsey A.R."/>
        </authorList>
    </citation>
    <scope>NUCLEOTIDE SEQUENCE [LARGE SCALE GENOMIC DNA]</scope>
    <source>
        <strain evidence="11 12">SB</strain>
    </source>
</reference>
<feature type="coiled-coil region" evidence="7">
    <location>
        <begin position="117"/>
        <end position="151"/>
    </location>
</feature>
<feature type="transmembrane region" description="Helical" evidence="9">
    <location>
        <begin position="626"/>
        <end position="647"/>
    </location>
</feature>
<dbReference type="PROSITE" id="PS50156">
    <property type="entry name" value="SSD"/>
    <property type="match status" value="1"/>
</dbReference>
<feature type="transmembrane region" description="Helical" evidence="9">
    <location>
        <begin position="667"/>
        <end position="687"/>
    </location>
</feature>
<evidence type="ECO:0000256" key="3">
    <source>
        <dbReference type="ARBA" id="ARBA00022475"/>
    </source>
</evidence>
<feature type="transmembrane region" description="Helical" evidence="9">
    <location>
        <begin position="284"/>
        <end position="304"/>
    </location>
</feature>
<comment type="similarity">
    <text evidence="2">Belongs to the resistance-nodulation-cell division (RND) (TC 2.A.6) family. MmpL subfamily.</text>
</comment>
<evidence type="ECO:0000256" key="7">
    <source>
        <dbReference type="SAM" id="Coils"/>
    </source>
</evidence>
<feature type="transmembrane region" description="Helical" evidence="9">
    <location>
        <begin position="390"/>
        <end position="413"/>
    </location>
</feature>
<proteinExistence type="inferred from homology"/>
<dbReference type="InterPro" id="IPR000731">
    <property type="entry name" value="SSD"/>
</dbReference>
<evidence type="ECO:0000256" key="2">
    <source>
        <dbReference type="ARBA" id="ARBA00010157"/>
    </source>
</evidence>
<evidence type="ECO:0000259" key="10">
    <source>
        <dbReference type="PROSITE" id="PS50156"/>
    </source>
</evidence>
<feature type="region of interest" description="Disordered" evidence="8">
    <location>
        <begin position="797"/>
        <end position="821"/>
    </location>
</feature>
<evidence type="ECO:0000256" key="6">
    <source>
        <dbReference type="ARBA" id="ARBA00023136"/>
    </source>
</evidence>
<comment type="caution">
    <text evidence="11">The sequence shown here is derived from an EMBL/GenBank/DDBJ whole genome shotgun (WGS) entry which is preliminary data.</text>
</comment>
<keyword evidence="6 9" id="KW-0472">Membrane</keyword>
<evidence type="ECO:0000256" key="8">
    <source>
        <dbReference type="SAM" id="MobiDB-lite"/>
    </source>
</evidence>
<keyword evidence="7" id="KW-0175">Coiled coil</keyword>
<feature type="transmembrane region" description="Helical" evidence="9">
    <location>
        <begin position="442"/>
        <end position="461"/>
    </location>
</feature>
<accession>A0A7Y0LWB2</accession>
<keyword evidence="12" id="KW-1185">Reference proteome</keyword>
<evidence type="ECO:0000256" key="9">
    <source>
        <dbReference type="SAM" id="Phobius"/>
    </source>
</evidence>
<dbReference type="RefSeq" id="WP_169323039.1">
    <property type="nucleotide sequence ID" value="NZ_JABCJJ010000002.1"/>
</dbReference>
<dbReference type="GO" id="GO:0005886">
    <property type="term" value="C:plasma membrane"/>
    <property type="evidence" value="ECO:0007669"/>
    <property type="project" value="UniProtKB-SubCell"/>
</dbReference>
<comment type="subcellular location">
    <subcellularLocation>
        <location evidence="1">Cell membrane</location>
        <topology evidence="1">Multi-pass membrane protein</topology>
    </subcellularLocation>
</comment>
<dbReference type="PANTHER" id="PTHR33406:SF11">
    <property type="entry name" value="MEMBRANE PROTEIN SCO6666-RELATED"/>
    <property type="match status" value="1"/>
</dbReference>
<dbReference type="PANTHER" id="PTHR33406">
    <property type="entry name" value="MEMBRANE PROTEIN MJ1562-RELATED"/>
    <property type="match status" value="1"/>
</dbReference>
<name>A0A7Y0LWB2_CELFI</name>
<dbReference type="AlphaFoldDB" id="A0A7Y0LWB2"/>
<dbReference type="InterPro" id="IPR050545">
    <property type="entry name" value="Mycobact_MmpL"/>
</dbReference>
<feature type="transmembrane region" description="Helical" evidence="9">
    <location>
        <begin position="257"/>
        <end position="277"/>
    </location>
</feature>
<dbReference type="Proteomes" id="UP000562124">
    <property type="component" value="Unassembled WGS sequence"/>
</dbReference>
<dbReference type="SUPFAM" id="SSF82866">
    <property type="entry name" value="Multidrug efflux transporter AcrB transmembrane domain"/>
    <property type="match status" value="2"/>
</dbReference>
<dbReference type="Gene3D" id="1.20.1640.10">
    <property type="entry name" value="Multidrug efflux transporter AcrB transmembrane domain"/>
    <property type="match status" value="2"/>
</dbReference>
<sequence length="821" mass="83783">MAELLYRVGRFSARRAWLVVGVWLTALVVAGAAYLTWGGALSSSITIPGTPTAEVTDRLEAEFDSVGGGTGTVVFRTSDGTPLSAAQRAAISDALAGAGDAAGVASVVDPFATEQQRAAQEQQLADAEGQLDVARRQLEAGQAQLDAARAQAAAAGLLAQAEPQLEAEQRQLDQGVEELELQAAQAADGAALLALADGIRMVSDDGSTAVGTVLFDVPQLEVPAESRDAVREAIDEAPVDGVEVDFANDLVSGVPNLGGVAEVVGVAVAGIVLLVMLGTLVAAGLPLLTALIGVGIGAAGSLALSGTVEMVSVTPILGVMLGLAVGIDYSLFILNRHRRQLRQGAEVHESIGLANGTSGNAVVFAGATVVIALLALNVTGIPFLGLMGSVGAACVAIAVLIAITLTPALLGLVGRRVLPRRQRAAAPVTPHTDLRPMSAARAVLSVVGSVVLLAVIALPALSMRLGLPDGSSEPEDSTQYRAYATIAEQFGDGVNGPLLVVADLPAGLDEPALLGVQVEIAQAVGALDDVAAVAPIGVSRGGDLASFQVVPVDGPTSESTEQLVRTLRGLTVPDEPEVVLAVAGAASGNIDISQKLDAALPVYLAVVIGLSLVILVVVFRSIVVPLIATAGFVLSVFAAFGGVTAIYQWGWLGGLFGVHSPGPVLSFLPTILVGVLFGLAMDYQLFLTSGMREAYAHGSPARRAVTEGVHAGRAVVTAAAIIMIAVFGGFVFSHTAIVRPMGFGLAFGVLVDAFVVRMLLVPALMHLAGDAAWWLPRWLDRLLPDVDVEGARLERAHHAQHDDAGQGAAVVPSRGGAAGPS</sequence>
<evidence type="ECO:0000256" key="4">
    <source>
        <dbReference type="ARBA" id="ARBA00022692"/>
    </source>
</evidence>
<keyword evidence="5 9" id="KW-1133">Transmembrane helix</keyword>
<protein>
    <submittedName>
        <fullName evidence="11">MMPL family transporter</fullName>
    </submittedName>
</protein>
<keyword evidence="4 9" id="KW-0812">Transmembrane</keyword>
<evidence type="ECO:0000256" key="5">
    <source>
        <dbReference type="ARBA" id="ARBA00022989"/>
    </source>
</evidence>
<dbReference type="InterPro" id="IPR004869">
    <property type="entry name" value="MMPL_dom"/>
</dbReference>
<feature type="transmembrane region" description="Helical" evidence="9">
    <location>
        <begin position="598"/>
        <end position="619"/>
    </location>
</feature>
<organism evidence="11 12">
    <name type="scientific">Cellulomonas fimi</name>
    <dbReference type="NCBI Taxonomy" id="1708"/>
    <lineage>
        <taxon>Bacteria</taxon>
        <taxon>Bacillati</taxon>
        <taxon>Actinomycetota</taxon>
        <taxon>Actinomycetes</taxon>
        <taxon>Micrococcales</taxon>
        <taxon>Cellulomonadaceae</taxon>
        <taxon>Cellulomonas</taxon>
    </lineage>
</organism>
<evidence type="ECO:0000313" key="11">
    <source>
        <dbReference type="EMBL" id="NMR19071.1"/>
    </source>
</evidence>
<feature type="domain" description="SSD" evidence="10">
    <location>
        <begin position="280"/>
        <end position="412"/>
    </location>
</feature>
<dbReference type="EMBL" id="JABCJJ010000002">
    <property type="protein sequence ID" value="NMR19071.1"/>
    <property type="molecule type" value="Genomic_DNA"/>
</dbReference>
<dbReference type="Pfam" id="PF03176">
    <property type="entry name" value="MMPL"/>
    <property type="match status" value="2"/>
</dbReference>
<feature type="transmembrane region" description="Helical" evidence="9">
    <location>
        <begin position="737"/>
        <end position="760"/>
    </location>
</feature>
<feature type="transmembrane region" description="Helical" evidence="9">
    <location>
        <begin position="16"/>
        <end position="37"/>
    </location>
</feature>
<feature type="transmembrane region" description="Helical" evidence="9">
    <location>
        <begin position="708"/>
        <end position="731"/>
    </location>
</feature>
<feature type="transmembrane region" description="Helical" evidence="9">
    <location>
        <begin position="316"/>
        <end position="334"/>
    </location>
</feature>
<keyword evidence="3" id="KW-1003">Cell membrane</keyword>
<feature type="transmembrane region" description="Helical" evidence="9">
    <location>
        <begin position="361"/>
        <end position="384"/>
    </location>
</feature>